<gene>
    <name evidence="1" type="ORF">MHBO_004936</name>
</gene>
<keyword evidence="2" id="KW-1185">Reference proteome</keyword>
<comment type="caution">
    <text evidence="1">The sequence shown here is derived from an EMBL/GenBank/DDBJ whole genome shotgun (WGS) entry which is preliminary data.</text>
</comment>
<reference evidence="1 2" key="1">
    <citation type="journal article" date="2024" name="BMC Biol.">
        <title>Comparative genomics of Ascetosporea gives new insight into the evolutionary basis for animal parasitism in Rhizaria.</title>
        <authorList>
            <person name="Hiltunen Thoren M."/>
            <person name="Onut-Brannstrom I."/>
            <person name="Alfjorden A."/>
            <person name="Peckova H."/>
            <person name="Swords F."/>
            <person name="Hooper C."/>
            <person name="Holzer A.S."/>
            <person name="Bass D."/>
            <person name="Burki F."/>
        </authorList>
    </citation>
    <scope>NUCLEOTIDE SEQUENCE [LARGE SCALE GENOMIC DNA]</scope>
    <source>
        <strain evidence="1">20-A016</strain>
    </source>
</reference>
<dbReference type="EMBL" id="JBDODL010005864">
    <property type="protein sequence ID" value="MES1923371.1"/>
    <property type="molecule type" value="Genomic_DNA"/>
</dbReference>
<evidence type="ECO:0000313" key="1">
    <source>
        <dbReference type="EMBL" id="MES1923371.1"/>
    </source>
</evidence>
<organism evidence="1 2">
    <name type="scientific">Bonamia ostreae</name>
    <dbReference type="NCBI Taxonomy" id="126728"/>
    <lineage>
        <taxon>Eukaryota</taxon>
        <taxon>Sar</taxon>
        <taxon>Rhizaria</taxon>
        <taxon>Endomyxa</taxon>
        <taxon>Ascetosporea</taxon>
        <taxon>Haplosporida</taxon>
        <taxon>Bonamia</taxon>
    </lineage>
</organism>
<accession>A0ABV2AUN5</accession>
<protein>
    <submittedName>
        <fullName evidence="1">Uncharacterized protein</fullName>
    </submittedName>
</protein>
<evidence type="ECO:0000313" key="2">
    <source>
        <dbReference type="Proteomes" id="UP001439008"/>
    </source>
</evidence>
<name>A0ABV2AUN5_9EUKA</name>
<proteinExistence type="predicted"/>
<sequence length="114" mass="13256">MIKKLIAIKKTKIQDLGLEEQEALKAVDDRKIEIERRIKILEGIKTQITYNLVARPSVELFSSTGIDYDVLDEMREFPCESKFRMDDFEPGGIEIATLEREFGDLLHFTDETLY</sequence>
<dbReference type="Proteomes" id="UP001439008">
    <property type="component" value="Unassembled WGS sequence"/>
</dbReference>